<evidence type="ECO:0000259" key="2">
    <source>
        <dbReference type="Pfam" id="PF10633"/>
    </source>
</evidence>
<feature type="non-terminal residue" evidence="3">
    <location>
        <position position="1"/>
    </location>
</feature>
<protein>
    <recommendedName>
        <fullName evidence="2">Alpha-galactosidase NEW3 domain-containing protein</fullName>
    </recommendedName>
</protein>
<gene>
    <name evidence="3" type="ORF">COW72_02430</name>
</gene>
<dbReference type="InterPro" id="IPR018905">
    <property type="entry name" value="A-galactase_NEW3"/>
</dbReference>
<name>A0A2H0FH02_9BACT</name>
<reference evidence="3 4" key="1">
    <citation type="submission" date="2017-09" db="EMBL/GenBank/DDBJ databases">
        <title>Depth-based differentiation of microbial function through sediment-hosted aquifers and enrichment of novel symbionts in the deep terrestrial subsurface.</title>
        <authorList>
            <person name="Probst A.J."/>
            <person name="Ladd B."/>
            <person name="Jarett J.K."/>
            <person name="Geller-Mcgrath D.E."/>
            <person name="Sieber C.M."/>
            <person name="Emerson J.B."/>
            <person name="Anantharaman K."/>
            <person name="Thomas B.C."/>
            <person name="Malmstrom R."/>
            <person name="Stieglmeier M."/>
            <person name="Klingl A."/>
            <person name="Woyke T."/>
            <person name="Ryan C.M."/>
            <person name="Banfield J.F."/>
        </authorList>
    </citation>
    <scope>NUCLEOTIDE SEQUENCE [LARGE SCALE GENOMIC DNA]</scope>
    <source>
        <strain evidence="3">CG18_big_fil_WC_8_21_14_2_50_37_10</strain>
    </source>
</reference>
<evidence type="ECO:0000313" key="4">
    <source>
        <dbReference type="Proteomes" id="UP000230778"/>
    </source>
</evidence>
<dbReference type="Gene3D" id="2.60.40.10">
    <property type="entry name" value="Immunoglobulins"/>
    <property type="match status" value="2"/>
</dbReference>
<organism evidence="3 4">
    <name type="scientific">Candidatus Nealsonbacteria bacterium CG18_big_fil_WC_8_21_14_2_50_37_10</name>
    <dbReference type="NCBI Taxonomy" id="1974717"/>
    <lineage>
        <taxon>Bacteria</taxon>
        <taxon>Candidatus Nealsoniibacteriota</taxon>
    </lineage>
</organism>
<feature type="domain" description="Alpha-galactosidase NEW3" evidence="2">
    <location>
        <begin position="47"/>
        <end position="100"/>
    </location>
</feature>
<evidence type="ECO:0000313" key="3">
    <source>
        <dbReference type="EMBL" id="PIQ05882.1"/>
    </source>
</evidence>
<proteinExistence type="predicted"/>
<dbReference type="AlphaFoldDB" id="A0A2H0FH02"/>
<accession>A0A2H0FH02</accession>
<feature type="non-terminal residue" evidence="3">
    <location>
        <position position="239"/>
    </location>
</feature>
<dbReference type="Pfam" id="PF10633">
    <property type="entry name" value="NPCBM_assoc"/>
    <property type="match status" value="1"/>
</dbReference>
<feature type="region of interest" description="Disordered" evidence="1">
    <location>
        <begin position="1"/>
        <end position="28"/>
    </location>
</feature>
<dbReference type="Proteomes" id="UP000230778">
    <property type="component" value="Unassembled WGS sequence"/>
</dbReference>
<comment type="caution">
    <text evidence="3">The sequence shown here is derived from an EMBL/GenBank/DDBJ whole genome shotgun (WGS) entry which is preliminary data.</text>
</comment>
<dbReference type="InterPro" id="IPR013783">
    <property type="entry name" value="Ig-like_fold"/>
</dbReference>
<dbReference type="EMBL" id="PCUC01000130">
    <property type="protein sequence ID" value="PIQ05882.1"/>
    <property type="molecule type" value="Genomic_DNA"/>
</dbReference>
<evidence type="ECO:0000256" key="1">
    <source>
        <dbReference type="SAM" id="MobiDB-lite"/>
    </source>
</evidence>
<dbReference type="Pfam" id="PF25788">
    <property type="entry name" value="Ig_Rha78A_N"/>
    <property type="match status" value="1"/>
</dbReference>
<sequence length="239" mass="26996">DASCEWEPEPYTEVNIYPPSQEGNPGVESEPYQVTIINYSEETITYTITASVPSGWSYRLDSQQEIEKIIGPGQSFEIPLRVRPPEGTPSGEYDIPVTAQNEYSGFGTAKYVVPNQPPYKPTPSDGNGVSWDHCSVQALSLPTFRWNYSDPEGNPQAGYQIRIDDDIPATPEFTDSKDSLSHSYTPSSTSWGNWMHWNTDYWWMVKVKDNQGNWSDWSDPTQFSSPLHAAPWPDFSLLK</sequence>
<feature type="compositionally biased region" description="Acidic residues" evidence="1">
    <location>
        <begin position="1"/>
        <end position="10"/>
    </location>
</feature>